<dbReference type="EMBL" id="AAMAIN010000002">
    <property type="protein sequence ID" value="EDF2955606.1"/>
    <property type="molecule type" value="Genomic_DNA"/>
</dbReference>
<dbReference type="EMBL" id="DAAAMC010000117">
    <property type="protein sequence ID" value="HAA1101046.1"/>
    <property type="molecule type" value="Genomic_DNA"/>
</dbReference>
<dbReference type="Proteomes" id="UP000885271">
    <property type="component" value="Unassembled WGS sequence"/>
</dbReference>
<evidence type="ECO:0000313" key="19">
    <source>
        <dbReference type="EMBL" id="HAA1101046.1"/>
    </source>
</evidence>
<dbReference type="Proteomes" id="UP000839651">
    <property type="component" value="Unassembled WGS sequence"/>
</dbReference>
<dbReference type="EMBL" id="AAHLVR010000005">
    <property type="protein sequence ID" value="EBX6308407.1"/>
    <property type="molecule type" value="Genomic_DNA"/>
</dbReference>
<dbReference type="Proteomes" id="UP000839574">
    <property type="component" value="Unassembled WGS sequence"/>
</dbReference>
<evidence type="ECO:0000313" key="11">
    <source>
        <dbReference type="EMBL" id="EDA7386197.1"/>
    </source>
</evidence>
<evidence type="ECO:0000313" key="20">
    <source>
        <dbReference type="EMBL" id="KOX85811.1"/>
    </source>
</evidence>
<dbReference type="EMBL" id="AAMIKG010000036">
    <property type="protein sequence ID" value="EDH6707840.1"/>
    <property type="molecule type" value="Genomic_DNA"/>
</dbReference>
<dbReference type="EMBL" id="AAMFGN010000001">
    <property type="protein sequence ID" value="EDG7638417.1"/>
    <property type="molecule type" value="Genomic_DNA"/>
</dbReference>
<dbReference type="InterPro" id="IPR035897">
    <property type="entry name" value="Toll_tir_struct_dom_sf"/>
</dbReference>
<dbReference type="Proteomes" id="UP000839627">
    <property type="component" value="Unassembled WGS sequence"/>
</dbReference>
<evidence type="ECO:0000313" key="8">
    <source>
        <dbReference type="EMBL" id="ECI2604629.1"/>
    </source>
</evidence>
<evidence type="ECO:0000313" key="22">
    <source>
        <dbReference type="EMBL" id="MIR92347.1"/>
    </source>
</evidence>
<dbReference type="EMBL" id="PYKJ01000370">
    <property type="protein sequence ID" value="TGC93038.1"/>
    <property type="molecule type" value="Genomic_DNA"/>
</dbReference>
<feature type="domain" description="TIR" evidence="2">
    <location>
        <begin position="158"/>
        <end position="292"/>
    </location>
</feature>
<evidence type="ECO:0000256" key="1">
    <source>
        <dbReference type="SAM" id="Coils"/>
    </source>
</evidence>
<dbReference type="AlphaFoldDB" id="A0A0L9JUE7"/>
<dbReference type="EMBL" id="RSSM01000001">
    <property type="protein sequence ID" value="MIS06175.1"/>
    <property type="molecule type" value="Genomic_DNA"/>
</dbReference>
<evidence type="ECO:0000313" key="30">
    <source>
        <dbReference type="Proteomes" id="UP000297537"/>
    </source>
</evidence>
<dbReference type="SMR" id="A0A0L9JUE7"/>
<dbReference type="EMBL" id="AALRZM010000046">
    <property type="protein sequence ID" value="EDC7601113.1"/>
    <property type="molecule type" value="Genomic_DNA"/>
</dbReference>
<accession>A0A0L9JUE7</accession>
<sequence>MSISTTMSNINRIQKDIASLQKQLSDEQRKEAQLSGKINQIKRSVTKSTSLSTLNSKMSEISRHKNDISRCNSKKADINKKITAKTGDLHRYQLQLIKEQENDQKKRIAAQKKLEKEQLDYQKKITRELKSQKRAISPSHKFNRPVINKSDETEDITESYDVFISHATEDKDSFVRPLAELLRAKGINVWYDEFSLGWGKSLRKTIDYGLANSRFGVVVLSKSFIKKDWTEYELNGLTAREMSGENQVILPIWHEVSKSDILKFSPTLVDKMALNTSINTIDEIAEQLESLLK</sequence>
<name>A0A0L9JUE7_SALEN</name>
<dbReference type="Proteomes" id="UP000839912">
    <property type="component" value="Unassembled WGS sequence"/>
</dbReference>
<dbReference type="Pfam" id="PF13676">
    <property type="entry name" value="TIR_2"/>
    <property type="match status" value="1"/>
</dbReference>
<dbReference type="SMART" id="SM00255">
    <property type="entry name" value="TIR"/>
    <property type="match status" value="1"/>
</dbReference>
<evidence type="ECO:0000259" key="2">
    <source>
        <dbReference type="PROSITE" id="PS50104"/>
    </source>
</evidence>
<dbReference type="KEGG" id="senl:IY59_10250"/>
<evidence type="ECO:0000313" key="5">
    <source>
        <dbReference type="EMBL" id="EBX6308407.1"/>
    </source>
</evidence>
<dbReference type="Proteomes" id="UP000839643">
    <property type="component" value="Unassembled WGS sequence"/>
</dbReference>
<evidence type="ECO:0000313" key="26">
    <source>
        <dbReference type="EMBL" id="TGC93038.1"/>
    </source>
</evidence>
<dbReference type="Proteomes" id="UP000839702">
    <property type="component" value="Unassembled WGS sequence"/>
</dbReference>
<dbReference type="Proteomes" id="UP000885269">
    <property type="component" value="Unassembled WGS sequence"/>
</dbReference>
<dbReference type="EMBL" id="AAMBFU010000002">
    <property type="protein sequence ID" value="EDF5684437.1"/>
    <property type="molecule type" value="Genomic_DNA"/>
</dbReference>
<keyword evidence="1" id="KW-0175">Coiled coil</keyword>
<evidence type="ECO:0000313" key="21">
    <source>
        <dbReference type="EMBL" id="MIQ19588.1"/>
    </source>
</evidence>
<dbReference type="GO" id="GO:0007165">
    <property type="term" value="P:signal transduction"/>
    <property type="evidence" value="ECO:0007669"/>
    <property type="project" value="InterPro"/>
</dbReference>
<dbReference type="EMBL" id="RSQT01000003">
    <property type="protein sequence ID" value="MIQ19588.1"/>
    <property type="molecule type" value="Genomic_DNA"/>
</dbReference>
<dbReference type="InterPro" id="IPR000157">
    <property type="entry name" value="TIR_dom"/>
</dbReference>
<dbReference type="SUPFAM" id="SSF52200">
    <property type="entry name" value="Toll/Interleukin receptor TIR domain"/>
    <property type="match status" value="1"/>
</dbReference>
<gene>
    <name evidence="3" type="primary">sctP</name>
    <name evidence="11" type="ORF">A3U78_21610</name>
    <name evidence="10" type="ORF">A3V28_09145</name>
    <name evidence="20" type="ORF">ABA47_0707</name>
    <name evidence="23" type="ORF">ACT96_01395</name>
    <name evidence="22" type="ORF">AGN17_01360</name>
    <name evidence="9" type="ORF">AU775_02550</name>
    <name evidence="15" type="ORF">B0F61_06600</name>
    <name evidence="16" type="ORF">B9756_03355</name>
    <name evidence="13" type="ORF">BJO06_23230</name>
    <name evidence="12" type="ORF">BJO39_23070</name>
    <name evidence="14" type="ORF">BZ881_04195</name>
    <name evidence="26" type="ORF">C9F08_17345</name>
    <name evidence="17" type="ORF">CB498_23160</name>
    <name evidence="18" type="ORF">CBQ45_01330</name>
    <name evidence="8" type="ORF">CBS77_11205</name>
    <name evidence="25" type="ORF">D4E56_23815</name>
    <name evidence="6" type="ORF">D8S08_24835</name>
    <name evidence="24" type="ORF">DLM07_16605</name>
    <name evidence="4" type="ORF">DLQ89_24090</name>
    <name evidence="5" type="ORF">DS187_10845</name>
    <name evidence="7" type="ORF">EZX35_05160</name>
    <name evidence="19" type="ORF">GDN42_23330</name>
    <name evidence="21" type="ORF">ZQ07_03015</name>
</gene>
<evidence type="ECO:0000313" key="15">
    <source>
        <dbReference type="EMBL" id="EDF5684437.1"/>
    </source>
</evidence>
<evidence type="ECO:0000313" key="24">
    <source>
        <dbReference type="EMBL" id="MJE24086.1"/>
    </source>
</evidence>
<keyword evidence="4" id="KW-0675">Receptor</keyword>
<dbReference type="EMBL" id="RTCG01000035">
    <property type="protein sequence ID" value="MJE24086.1"/>
    <property type="molecule type" value="Genomic_DNA"/>
</dbReference>
<protein>
    <submittedName>
        <fullName evidence="17">Molecular chaperone Tir</fullName>
    </submittedName>
    <submittedName>
        <fullName evidence="3">SctP</fullName>
    </submittedName>
    <submittedName>
        <fullName evidence="8 20">TIR domain</fullName>
    </submittedName>
    <submittedName>
        <fullName evidence="4">Toll/interleukin-1 receptor domain-containing protein</fullName>
    </submittedName>
</protein>
<evidence type="ECO:0000313" key="25">
    <source>
        <dbReference type="EMBL" id="MKZ75250.1"/>
    </source>
</evidence>
<dbReference type="Proteomes" id="UP000885292">
    <property type="component" value="Unassembled WGS sequence"/>
</dbReference>
<dbReference type="PHI-base" id="PHI:9373"/>
<evidence type="ECO:0000313" key="29">
    <source>
        <dbReference type="Proteomes" id="UP000278953"/>
    </source>
</evidence>
<dbReference type="EMBL" id="AAMKIN010000001">
    <property type="protein sequence ID" value="EDI2529666.1"/>
    <property type="molecule type" value="Genomic_DNA"/>
</dbReference>
<reference evidence="12" key="5">
    <citation type="submission" date="2018-07" db="EMBL/GenBank/DDBJ databases">
        <authorList>
            <consortium name="PulseNet: The National Subtyping Network for Foodborne Disease Surveillance"/>
            <person name="Tarr C.L."/>
            <person name="Trees E."/>
            <person name="Katz L.S."/>
            <person name="Carleton-Romer H.A."/>
            <person name="Stroika S."/>
            <person name="Kucerova Z."/>
            <person name="Roache K.F."/>
            <person name="Sabol A.L."/>
            <person name="Besser J."/>
            <person name="Gerner-Smidt P."/>
        </authorList>
    </citation>
    <scope>NUCLEOTIDE SEQUENCE [LARGE SCALE GENOMIC DNA]</scope>
    <source>
        <strain evidence="13">PNUSAS004231</strain>
        <strain evidence="12">PNUSAS004368</strain>
        <strain evidence="18">PNUSAS013738</strain>
    </source>
</reference>
<dbReference type="EMBL" id="RSSB01000001">
    <property type="protein sequence ID" value="MIR92347.1"/>
    <property type="molecule type" value="Genomic_DNA"/>
</dbReference>
<dbReference type="Proteomes" id="UP000037735">
    <property type="component" value="Unassembled WGS sequence"/>
</dbReference>
<evidence type="ECO:0000313" key="6">
    <source>
        <dbReference type="EMBL" id="EBZ1787092.1"/>
    </source>
</evidence>
<dbReference type="Proteomes" id="UP000268418">
    <property type="component" value="Unassembled WGS sequence"/>
</dbReference>
<dbReference type="OMA" id="FISHAWE"/>
<evidence type="ECO:0000313" key="17">
    <source>
        <dbReference type="EMBL" id="EDH6707840.1"/>
    </source>
</evidence>
<evidence type="ECO:0000313" key="3">
    <source>
        <dbReference type="EMBL" id="AIY53972.1"/>
    </source>
</evidence>
<reference evidence="19" key="3">
    <citation type="journal article" date="2018" name="Genome Biol.">
        <title>SKESA: strategic k-mer extension for scrupulous assemblies.</title>
        <authorList>
            <person name="Souvorov A."/>
            <person name="Agarwala R."/>
            <person name="Lipman D.J."/>
        </authorList>
    </citation>
    <scope>NUCLEOTIDE SEQUENCE</scope>
    <source>
        <strain evidence="19">CAL-FD-2018-MI-1381-0006</strain>
    </source>
</reference>
<feature type="coiled-coil region" evidence="1">
    <location>
        <begin position="3"/>
        <end position="37"/>
    </location>
</feature>
<evidence type="ECO:0000313" key="28">
    <source>
        <dbReference type="Proteomes" id="UP000268418"/>
    </source>
</evidence>
<evidence type="ECO:0000313" key="27">
    <source>
        <dbReference type="Proteomes" id="UP000037735"/>
    </source>
</evidence>
<evidence type="ECO:0000313" key="4">
    <source>
        <dbReference type="EMBL" id="EBU8211907.1"/>
    </source>
</evidence>
<dbReference type="EMBL" id="AALSAF010000032">
    <property type="protein sequence ID" value="EDC7690843.1"/>
    <property type="molecule type" value="Genomic_DNA"/>
</dbReference>
<dbReference type="PROSITE" id="PS50104">
    <property type="entry name" value="TIR"/>
    <property type="match status" value="1"/>
</dbReference>
<reference evidence="26 30" key="4">
    <citation type="submission" date="2018-03" db="EMBL/GenBank/DDBJ databases">
        <title>Non-Typhoidal Salmonella genome sequencing and assembly.</title>
        <authorList>
            <person name="Matchawe C."/>
        </authorList>
    </citation>
    <scope>NUCLEOTIDE SEQUENCE [LARGE SCALE GENOMIC DNA]</scope>
    <source>
        <strain evidence="26 30">20dea</strain>
    </source>
</reference>
<organism evidence="3">
    <name type="scientific">Salmonella enteritidis</name>
    <dbReference type="NCBI Taxonomy" id="149539"/>
    <lineage>
        <taxon>Bacteria</taxon>
        <taxon>Pseudomonadati</taxon>
        <taxon>Pseudomonadota</taxon>
        <taxon>Gammaproteobacteria</taxon>
        <taxon>Enterobacterales</taxon>
        <taxon>Enterobacteriaceae</taxon>
        <taxon>Salmonella</taxon>
    </lineage>
</organism>
<dbReference type="Proteomes" id="UP000839657">
    <property type="component" value="Unassembled WGS sequence"/>
</dbReference>
<dbReference type="Proteomes" id="UP000839564">
    <property type="component" value="Unassembled WGS sequence"/>
</dbReference>
<dbReference type="RefSeq" id="WP_000028416.1">
    <property type="nucleotide sequence ID" value="NZ_CATNUL010000001.1"/>
</dbReference>
<evidence type="ECO:0000313" key="10">
    <source>
        <dbReference type="EMBL" id="ECZ9358306.1"/>
    </source>
</evidence>
<evidence type="ECO:0000313" key="9">
    <source>
        <dbReference type="EMBL" id="ECY4065836.1"/>
    </source>
</evidence>
<dbReference type="EMBL" id="LIHI01000001">
    <property type="protein sequence ID" value="KOX85811.1"/>
    <property type="molecule type" value="Genomic_DNA"/>
</dbReference>
<dbReference type="EMBL" id="AALLBU010000039">
    <property type="protein sequence ID" value="EDA7386197.1"/>
    <property type="molecule type" value="Genomic_DNA"/>
</dbReference>
<dbReference type="EMBL" id="AALDBB010000003">
    <property type="protein sequence ID" value="ECY4065836.1"/>
    <property type="molecule type" value="Genomic_DNA"/>
</dbReference>
<dbReference type="EMBL" id="AAHYCB010000002">
    <property type="protein sequence ID" value="ECB5911190.1"/>
    <property type="molecule type" value="Genomic_DNA"/>
</dbReference>
<evidence type="ECO:0000313" key="23">
    <source>
        <dbReference type="EMBL" id="MIS06175.1"/>
    </source>
</evidence>
<dbReference type="EMBL" id="KM408432">
    <property type="protein sequence ID" value="AIY53972.1"/>
    <property type="molecule type" value="Genomic_DNA"/>
</dbReference>
<dbReference type="Proteomes" id="UP000278953">
    <property type="component" value="Unassembled WGS sequence"/>
</dbReference>
<evidence type="ECO:0000313" key="18">
    <source>
        <dbReference type="EMBL" id="EDI2529666.1"/>
    </source>
</evidence>
<dbReference type="Proteomes" id="UP000839635">
    <property type="component" value="Unassembled WGS sequence"/>
</dbReference>
<reference evidence="20 27" key="2">
    <citation type="submission" date="2015-08" db="EMBL/GenBank/DDBJ databases">
        <title>Draft genome sequence of a Salmonella Enteritidis strain from day-old chicks.</title>
        <authorList>
            <person name="Clemente L."/>
            <person name="Jones-Dias D."/>
            <person name="Egas C."/>
            <person name="Fookes M."/>
            <person name="Thomson N.R."/>
            <person name="Manageiro V."/>
            <person name="Canica M."/>
        </authorList>
    </citation>
    <scope>NUCLEOTIDE SEQUENCE [LARGE SCALE GENOMIC DNA]</scope>
    <source>
        <strain evidence="20 27">LV60</strain>
    </source>
</reference>
<evidence type="ECO:0000313" key="16">
    <source>
        <dbReference type="EMBL" id="EDG7638417.1"/>
    </source>
</evidence>
<reference evidence="15 29" key="6">
    <citation type="submission" date="2018-07" db="EMBL/GenBank/DDBJ databases">
        <authorList>
            <consortium name="GenomeTrakr network: Whole genome sequencing for foodborne pathogen traceback"/>
        </authorList>
    </citation>
    <scope>NUCLEOTIDE SEQUENCE [LARGE SCALE GENOMIC DNA]</scope>
    <source>
        <strain evidence="23 28">15MN00229</strain>
        <strain evidence="22 29">ARIM-SE2047-05</strain>
        <strain evidence="8">CFSAN061129</strain>
        <strain evidence="16">FSIS1700529</strain>
        <strain evidence="15">FSIS1709923</strain>
    </source>
</reference>
<evidence type="ECO:0000313" key="14">
    <source>
        <dbReference type="EMBL" id="EDF2955606.1"/>
    </source>
</evidence>
<evidence type="ECO:0000313" key="13">
    <source>
        <dbReference type="EMBL" id="EDC7690843.1"/>
    </source>
</evidence>
<dbReference type="Proteomes" id="UP000297537">
    <property type="component" value="Unassembled WGS sequence"/>
</dbReference>
<dbReference type="Proteomes" id="UP000839685">
    <property type="component" value="Unassembled WGS sequence"/>
</dbReference>
<dbReference type="Gene3D" id="3.40.50.10140">
    <property type="entry name" value="Toll/interleukin-1 receptor homology (TIR) domain"/>
    <property type="match status" value="1"/>
</dbReference>
<reference evidence="3" key="1">
    <citation type="submission" date="2014-08" db="EMBL/GenBank/DDBJ databases">
        <title>Molecular cloning and functional analysis of Salmonella enteritidis TIR domain-containing protein (SctP).</title>
        <authorList>
            <person name="Xiong D."/>
            <person name="Pan Z."/>
            <person name="Song L."/>
            <person name="Jiao Y."/>
            <person name="Kang X."/>
            <person name="Li Q."/>
            <person name="Geng S."/>
            <person name="Jiao X."/>
        </authorList>
    </citation>
    <scope>NUCLEOTIDE SEQUENCE</scope>
    <source>
        <strain evidence="3">C50041</strain>
    </source>
</reference>
<proteinExistence type="predicted"/>
<dbReference type="Proteomes" id="UP000839583">
    <property type="component" value="Unassembled WGS sequence"/>
</dbReference>
<dbReference type="Proteomes" id="UP000839910">
    <property type="component" value="Unassembled WGS sequence"/>
</dbReference>
<dbReference type="Proteomes" id="UP000839577">
    <property type="component" value="Unassembled WGS sequence"/>
</dbReference>
<dbReference type="EMBL" id="AALIIV010000007">
    <property type="protein sequence ID" value="ECZ9358306.1"/>
    <property type="molecule type" value="Genomic_DNA"/>
</dbReference>
<dbReference type="Proteomes" id="UP000839681">
    <property type="component" value="Unassembled WGS sequence"/>
</dbReference>
<reference evidence="19" key="8">
    <citation type="submission" date="2019-10" db="EMBL/GenBank/DDBJ databases">
        <authorList>
            <consortium name="NCBI Pathogen Detection Project"/>
        </authorList>
    </citation>
    <scope>NUCLEOTIDE SEQUENCE</scope>
    <source>
        <strain evidence="19">CAL-FD-2018-MI-1381-0006</strain>
    </source>
</reference>
<dbReference type="PATRIC" id="fig|149539.316.peg.2077"/>
<evidence type="ECO:0000313" key="12">
    <source>
        <dbReference type="EMBL" id="EDC7601113.1"/>
    </source>
</evidence>
<evidence type="ECO:0000313" key="7">
    <source>
        <dbReference type="EMBL" id="ECB5911190.1"/>
    </source>
</evidence>
<dbReference type="EMBL" id="AAHQHJ010000092">
    <property type="protein sequence ID" value="EBZ1787092.1"/>
    <property type="molecule type" value="Genomic_DNA"/>
</dbReference>
<dbReference type="EMBL" id="AAIUPJ010000006">
    <property type="protein sequence ID" value="ECI2604629.1"/>
    <property type="molecule type" value="Genomic_DNA"/>
</dbReference>
<reference evidence="5" key="7">
    <citation type="submission" date="2018-07" db="EMBL/GenBank/DDBJ databases">
        <authorList>
            <person name="Ashton P.M."/>
            <person name="Dallman T."/>
            <person name="Nair S."/>
            <person name="De Pinna E."/>
            <person name="Peters T."/>
            <person name="Grant K."/>
        </authorList>
    </citation>
    <scope>NUCLEOTIDE SEQUENCE [LARGE SCALE GENOMIC DNA]</scope>
    <source>
        <strain evidence="10">101434</strain>
        <strain evidence="11">103641</strain>
        <strain evidence="24">149315</strain>
        <strain evidence="14">189235</strain>
        <strain evidence="17">364196</strain>
        <strain evidence="21">38306</strain>
        <strain evidence="4">484130</strain>
        <strain evidence="5">565068</strain>
        <strain evidence="9">56960</strain>
        <strain evidence="25">572516</strain>
        <strain evidence="6">612542</strain>
        <strain evidence="7">684742</strain>
    </source>
</reference>
<dbReference type="EMBL" id="RUPV01000037">
    <property type="protein sequence ID" value="MKZ75250.1"/>
    <property type="molecule type" value="Genomic_DNA"/>
</dbReference>
<dbReference type="EMBL" id="AAHDJF010000114">
    <property type="protein sequence ID" value="EBU8211907.1"/>
    <property type="molecule type" value="Genomic_DNA"/>
</dbReference>
<dbReference type="Proteomes" id="UP000839913">
    <property type="component" value="Unassembled WGS sequence"/>
</dbReference>